<dbReference type="PROSITE" id="PS50157">
    <property type="entry name" value="ZINC_FINGER_C2H2_2"/>
    <property type="match status" value="1"/>
</dbReference>
<gene>
    <name evidence="3" type="ORF">ASPCADRAFT_210847</name>
</gene>
<evidence type="ECO:0000259" key="2">
    <source>
        <dbReference type="PROSITE" id="PS50157"/>
    </source>
</evidence>
<dbReference type="VEuPathDB" id="FungiDB:ASPCADRAFT_210847"/>
<dbReference type="EMBL" id="KV907509">
    <property type="protein sequence ID" value="OOF91967.1"/>
    <property type="molecule type" value="Genomic_DNA"/>
</dbReference>
<dbReference type="SMART" id="SM00355">
    <property type="entry name" value="ZnF_C2H2"/>
    <property type="match status" value="2"/>
</dbReference>
<name>A0A1R3RBY4_ASPC5</name>
<dbReference type="GO" id="GO:0008270">
    <property type="term" value="F:zinc ion binding"/>
    <property type="evidence" value="ECO:0007669"/>
    <property type="project" value="UniProtKB-KW"/>
</dbReference>
<dbReference type="PROSITE" id="PS00028">
    <property type="entry name" value="ZINC_FINGER_C2H2_1"/>
    <property type="match status" value="1"/>
</dbReference>
<feature type="domain" description="C2H2-type" evidence="2">
    <location>
        <begin position="68"/>
        <end position="99"/>
    </location>
</feature>
<keyword evidence="4" id="KW-1185">Reference proteome</keyword>
<dbReference type="Gene3D" id="3.30.160.60">
    <property type="entry name" value="Classic Zinc Finger"/>
    <property type="match status" value="2"/>
</dbReference>
<keyword evidence="1" id="KW-0862">Zinc</keyword>
<dbReference type="InterPro" id="IPR013087">
    <property type="entry name" value="Znf_C2H2_type"/>
</dbReference>
<organism evidence="3 4">
    <name type="scientific">Aspergillus carbonarius (strain ITEM 5010)</name>
    <dbReference type="NCBI Taxonomy" id="602072"/>
    <lineage>
        <taxon>Eukaryota</taxon>
        <taxon>Fungi</taxon>
        <taxon>Dikarya</taxon>
        <taxon>Ascomycota</taxon>
        <taxon>Pezizomycotina</taxon>
        <taxon>Eurotiomycetes</taxon>
        <taxon>Eurotiomycetidae</taxon>
        <taxon>Eurotiales</taxon>
        <taxon>Aspergillaceae</taxon>
        <taxon>Aspergillus</taxon>
        <taxon>Aspergillus subgen. Circumdati</taxon>
    </lineage>
</organism>
<proteinExistence type="predicted"/>
<dbReference type="AlphaFoldDB" id="A0A1R3RBY4"/>
<dbReference type="OrthoDB" id="2687452at2759"/>
<keyword evidence="1" id="KW-0863">Zinc-finger</keyword>
<dbReference type="Proteomes" id="UP000188318">
    <property type="component" value="Unassembled WGS sequence"/>
</dbReference>
<sequence>MPGSSSIGEPFLTSSVTIGRISREPQLDLRNKSKLRCEWKGCVYRNTFNRSADLIRHVKTIHVLPHSFTCDMPGCERSFSRKDNFMEHKLRVHHFVRRP</sequence>
<accession>A0A1R3RBY4</accession>
<evidence type="ECO:0000313" key="3">
    <source>
        <dbReference type="EMBL" id="OOF91967.1"/>
    </source>
</evidence>
<protein>
    <recommendedName>
        <fullName evidence="2">C2H2-type domain-containing protein</fullName>
    </recommendedName>
</protein>
<dbReference type="Pfam" id="PF00096">
    <property type="entry name" value="zf-C2H2"/>
    <property type="match status" value="1"/>
</dbReference>
<dbReference type="OMA" id="KHIHISP"/>
<dbReference type="STRING" id="602072.A0A1R3RBY4"/>
<dbReference type="InterPro" id="IPR036236">
    <property type="entry name" value="Znf_C2H2_sf"/>
</dbReference>
<dbReference type="SUPFAM" id="SSF57667">
    <property type="entry name" value="beta-beta-alpha zinc fingers"/>
    <property type="match status" value="1"/>
</dbReference>
<evidence type="ECO:0000256" key="1">
    <source>
        <dbReference type="PROSITE-ProRule" id="PRU00042"/>
    </source>
</evidence>
<reference evidence="4" key="1">
    <citation type="journal article" date="2017" name="Genome Biol.">
        <title>Comparative genomics reveals high biological diversity and specific adaptations in the industrially and medically important fungal genus Aspergillus.</title>
        <authorList>
            <person name="de Vries R.P."/>
            <person name="Riley R."/>
            <person name="Wiebenga A."/>
            <person name="Aguilar-Osorio G."/>
            <person name="Amillis S."/>
            <person name="Uchima C.A."/>
            <person name="Anderluh G."/>
            <person name="Asadollahi M."/>
            <person name="Askin M."/>
            <person name="Barry K."/>
            <person name="Battaglia E."/>
            <person name="Bayram O."/>
            <person name="Benocci T."/>
            <person name="Braus-Stromeyer S.A."/>
            <person name="Caldana C."/>
            <person name="Canovas D."/>
            <person name="Cerqueira G.C."/>
            <person name="Chen F."/>
            <person name="Chen W."/>
            <person name="Choi C."/>
            <person name="Clum A."/>
            <person name="Dos Santos R.A."/>
            <person name="Damasio A.R."/>
            <person name="Diallinas G."/>
            <person name="Emri T."/>
            <person name="Fekete E."/>
            <person name="Flipphi M."/>
            <person name="Freyberg S."/>
            <person name="Gallo A."/>
            <person name="Gournas C."/>
            <person name="Habgood R."/>
            <person name="Hainaut M."/>
            <person name="Harispe M.L."/>
            <person name="Henrissat B."/>
            <person name="Hilden K.S."/>
            <person name="Hope R."/>
            <person name="Hossain A."/>
            <person name="Karabika E."/>
            <person name="Karaffa L."/>
            <person name="Karanyi Z."/>
            <person name="Krasevec N."/>
            <person name="Kuo A."/>
            <person name="Kusch H."/>
            <person name="LaButti K."/>
            <person name="Lagendijk E.L."/>
            <person name="Lapidus A."/>
            <person name="Levasseur A."/>
            <person name="Lindquist E."/>
            <person name="Lipzen A."/>
            <person name="Logrieco A.F."/>
            <person name="MacCabe A."/>
            <person name="Maekelae M.R."/>
            <person name="Malavazi I."/>
            <person name="Melin P."/>
            <person name="Meyer V."/>
            <person name="Mielnichuk N."/>
            <person name="Miskei M."/>
            <person name="Molnar A.P."/>
            <person name="Mule G."/>
            <person name="Ngan C.Y."/>
            <person name="Orejas M."/>
            <person name="Orosz E."/>
            <person name="Ouedraogo J.P."/>
            <person name="Overkamp K.M."/>
            <person name="Park H.-S."/>
            <person name="Perrone G."/>
            <person name="Piumi F."/>
            <person name="Punt P.J."/>
            <person name="Ram A.F."/>
            <person name="Ramon A."/>
            <person name="Rauscher S."/>
            <person name="Record E."/>
            <person name="Riano-Pachon D.M."/>
            <person name="Robert V."/>
            <person name="Roehrig J."/>
            <person name="Ruller R."/>
            <person name="Salamov A."/>
            <person name="Salih N.S."/>
            <person name="Samson R.A."/>
            <person name="Sandor E."/>
            <person name="Sanguinetti M."/>
            <person name="Schuetze T."/>
            <person name="Sepcic K."/>
            <person name="Shelest E."/>
            <person name="Sherlock G."/>
            <person name="Sophianopoulou V."/>
            <person name="Squina F.M."/>
            <person name="Sun H."/>
            <person name="Susca A."/>
            <person name="Todd R.B."/>
            <person name="Tsang A."/>
            <person name="Unkles S.E."/>
            <person name="van de Wiele N."/>
            <person name="van Rossen-Uffink D."/>
            <person name="Oliveira J.V."/>
            <person name="Vesth T.C."/>
            <person name="Visser J."/>
            <person name="Yu J.-H."/>
            <person name="Zhou M."/>
            <person name="Andersen M.R."/>
            <person name="Archer D.B."/>
            <person name="Baker S.E."/>
            <person name="Benoit I."/>
            <person name="Brakhage A.A."/>
            <person name="Braus G.H."/>
            <person name="Fischer R."/>
            <person name="Frisvad J.C."/>
            <person name="Goldman G.H."/>
            <person name="Houbraken J."/>
            <person name="Oakley B."/>
            <person name="Pocsi I."/>
            <person name="Scazzocchio C."/>
            <person name="Seiboth B."/>
            <person name="vanKuyk P.A."/>
            <person name="Wortman J."/>
            <person name="Dyer P.S."/>
            <person name="Grigoriev I.V."/>
        </authorList>
    </citation>
    <scope>NUCLEOTIDE SEQUENCE [LARGE SCALE GENOMIC DNA]</scope>
    <source>
        <strain evidence="4">ITEM 5010</strain>
    </source>
</reference>
<keyword evidence="1" id="KW-0479">Metal-binding</keyword>
<evidence type="ECO:0000313" key="4">
    <source>
        <dbReference type="Proteomes" id="UP000188318"/>
    </source>
</evidence>